<dbReference type="OrthoDB" id="6105938at2759"/>
<evidence type="ECO:0000313" key="10">
    <source>
        <dbReference type="EMBL" id="TFK41498.1"/>
    </source>
</evidence>
<dbReference type="GO" id="GO:0000978">
    <property type="term" value="F:RNA polymerase II cis-regulatory region sequence-specific DNA binding"/>
    <property type="evidence" value="ECO:0007669"/>
    <property type="project" value="TreeGrafter"/>
</dbReference>
<dbReference type="GO" id="GO:0008270">
    <property type="term" value="F:zinc ion binding"/>
    <property type="evidence" value="ECO:0007669"/>
    <property type="project" value="UniProtKB-KW"/>
</dbReference>
<accession>A0A5C3MCC5</accession>
<dbReference type="InterPro" id="IPR017907">
    <property type="entry name" value="Znf_RING_CS"/>
</dbReference>
<comment type="subcellular location">
    <subcellularLocation>
        <location evidence="1">Nucleus</location>
    </subcellularLocation>
</comment>
<dbReference type="PANTHER" id="PTHR24376">
    <property type="entry name" value="ZINC FINGER PROTEIN"/>
    <property type="match status" value="1"/>
</dbReference>
<proteinExistence type="predicted"/>
<organism evidence="10 11">
    <name type="scientific">Crucibulum laeve</name>
    <dbReference type="NCBI Taxonomy" id="68775"/>
    <lineage>
        <taxon>Eukaryota</taxon>
        <taxon>Fungi</taxon>
        <taxon>Dikarya</taxon>
        <taxon>Basidiomycota</taxon>
        <taxon>Agaricomycotina</taxon>
        <taxon>Agaricomycetes</taxon>
        <taxon>Agaricomycetidae</taxon>
        <taxon>Agaricales</taxon>
        <taxon>Agaricineae</taxon>
        <taxon>Nidulariaceae</taxon>
        <taxon>Crucibulum</taxon>
    </lineage>
</organism>
<dbReference type="Gene3D" id="3.30.40.10">
    <property type="entry name" value="Zinc/RING finger domain, C3HC4 (zinc finger)"/>
    <property type="match status" value="1"/>
</dbReference>
<dbReference type="PROSITE" id="PS50157">
    <property type="entry name" value="ZINC_FINGER_C2H2_2"/>
    <property type="match status" value="1"/>
</dbReference>
<reference evidence="10 11" key="1">
    <citation type="journal article" date="2019" name="Nat. Ecol. Evol.">
        <title>Megaphylogeny resolves global patterns of mushroom evolution.</title>
        <authorList>
            <person name="Varga T."/>
            <person name="Krizsan K."/>
            <person name="Foldi C."/>
            <person name="Dima B."/>
            <person name="Sanchez-Garcia M."/>
            <person name="Sanchez-Ramirez S."/>
            <person name="Szollosi G.J."/>
            <person name="Szarkandi J.G."/>
            <person name="Papp V."/>
            <person name="Albert L."/>
            <person name="Andreopoulos W."/>
            <person name="Angelini C."/>
            <person name="Antonin V."/>
            <person name="Barry K.W."/>
            <person name="Bougher N.L."/>
            <person name="Buchanan P."/>
            <person name="Buyck B."/>
            <person name="Bense V."/>
            <person name="Catcheside P."/>
            <person name="Chovatia M."/>
            <person name="Cooper J."/>
            <person name="Damon W."/>
            <person name="Desjardin D."/>
            <person name="Finy P."/>
            <person name="Geml J."/>
            <person name="Haridas S."/>
            <person name="Hughes K."/>
            <person name="Justo A."/>
            <person name="Karasinski D."/>
            <person name="Kautmanova I."/>
            <person name="Kiss B."/>
            <person name="Kocsube S."/>
            <person name="Kotiranta H."/>
            <person name="LaButti K.M."/>
            <person name="Lechner B.E."/>
            <person name="Liimatainen K."/>
            <person name="Lipzen A."/>
            <person name="Lukacs Z."/>
            <person name="Mihaltcheva S."/>
            <person name="Morgado L.N."/>
            <person name="Niskanen T."/>
            <person name="Noordeloos M.E."/>
            <person name="Ohm R.A."/>
            <person name="Ortiz-Santana B."/>
            <person name="Ovrebo C."/>
            <person name="Racz N."/>
            <person name="Riley R."/>
            <person name="Savchenko A."/>
            <person name="Shiryaev A."/>
            <person name="Soop K."/>
            <person name="Spirin V."/>
            <person name="Szebenyi C."/>
            <person name="Tomsovsky M."/>
            <person name="Tulloss R.E."/>
            <person name="Uehling J."/>
            <person name="Grigoriev I.V."/>
            <person name="Vagvolgyi C."/>
            <person name="Papp T."/>
            <person name="Martin F.M."/>
            <person name="Miettinen O."/>
            <person name="Hibbett D.S."/>
            <person name="Nagy L.G."/>
        </authorList>
    </citation>
    <scope>NUCLEOTIDE SEQUENCE [LARGE SCALE GENOMIC DNA]</scope>
    <source>
        <strain evidence="10 11">CBS 166.37</strain>
    </source>
</reference>
<dbReference type="SMART" id="SM00355">
    <property type="entry name" value="ZnF_C2H2"/>
    <property type="match status" value="7"/>
</dbReference>
<feature type="domain" description="RING-type" evidence="8">
    <location>
        <begin position="514"/>
        <end position="553"/>
    </location>
</feature>
<evidence type="ECO:0000256" key="6">
    <source>
        <dbReference type="ARBA" id="ARBA00023242"/>
    </source>
</evidence>
<keyword evidence="6" id="KW-0539">Nucleus</keyword>
<dbReference type="GO" id="GO:0005634">
    <property type="term" value="C:nucleus"/>
    <property type="evidence" value="ECO:0007669"/>
    <property type="project" value="UniProtKB-SubCell"/>
</dbReference>
<dbReference type="SUPFAM" id="SSF57850">
    <property type="entry name" value="RING/U-box"/>
    <property type="match status" value="1"/>
</dbReference>
<evidence type="ECO:0000256" key="5">
    <source>
        <dbReference type="ARBA" id="ARBA00022833"/>
    </source>
</evidence>
<feature type="domain" description="C2H2-type" evidence="9">
    <location>
        <begin position="58"/>
        <end position="83"/>
    </location>
</feature>
<evidence type="ECO:0000256" key="3">
    <source>
        <dbReference type="ARBA" id="ARBA00022737"/>
    </source>
</evidence>
<keyword evidence="2" id="KW-0479">Metal-binding</keyword>
<dbReference type="Pfam" id="PF12874">
    <property type="entry name" value="zf-met"/>
    <property type="match status" value="1"/>
</dbReference>
<sequence length="568" mass="62689">MPLTCPQCDNRLFSNKEALMQHMKSSSSWHPFCSICDRRFTSNTAYEAHMVAKHPPTFDCNVCSRSYHAQFALEDHYRGSPAHPNCPVCGRGSKDAATNEEHHRAAHPRVPCEPCGGKIFYEEMLGRHYTESSDHPSCPHCAKGCKDEEAIIQHIQDFHPELRCESCALDFDSMDAINDHYLTSLMHPKCPHCRLGFKENDQRTTHIQEVHPSLGDSEGVVSKNIKDVITRSTHLHSPQLQLDTKFASPLRDVMPLFSPAKLLRPGHLVNKTRTVDEAWAACENVQLNPPSPISSIVTFPTTAAPLVKANNTQFGSTTRRRSDSDILLEEAFSPIMEEMAPQRLDCHPRLYLGSARTAAAMTRAMVPYSFSNQHTGTGRDSSLSTSSLYTAWPSYKVQSTTATSESSLSPHSPQVMSPVGLSALPQVSPLASTPLDLCIDIPEAQKPLPTSPSASSFVLTTSADLSIHTPSGSPHKSEIAQDFHESVPEEEGGGHRLPSIDRPVTSASTLLLHCRLCQKAQCEEITATMCGHIFCYRCITKEVINTSSCPVCEAPTLLYCLFKLKLEQ</sequence>
<dbReference type="PROSITE" id="PS00028">
    <property type="entry name" value="ZINC_FINGER_C2H2_1"/>
    <property type="match status" value="2"/>
</dbReference>
<dbReference type="Proteomes" id="UP000308652">
    <property type="component" value="Unassembled WGS sequence"/>
</dbReference>
<name>A0A5C3MCC5_9AGAR</name>
<evidence type="ECO:0000256" key="4">
    <source>
        <dbReference type="ARBA" id="ARBA00022771"/>
    </source>
</evidence>
<dbReference type="InterPro" id="IPR001841">
    <property type="entry name" value="Znf_RING"/>
</dbReference>
<dbReference type="GO" id="GO:0001228">
    <property type="term" value="F:DNA-binding transcription activator activity, RNA polymerase II-specific"/>
    <property type="evidence" value="ECO:0007669"/>
    <property type="project" value="TreeGrafter"/>
</dbReference>
<keyword evidence="3" id="KW-0677">Repeat</keyword>
<dbReference type="PANTHER" id="PTHR24376:SF216">
    <property type="entry name" value="ZINC FINGER PROTEIN 420-LIKE"/>
    <property type="match status" value="1"/>
</dbReference>
<evidence type="ECO:0008006" key="12">
    <source>
        <dbReference type="Google" id="ProtNLM"/>
    </source>
</evidence>
<dbReference type="PROSITE" id="PS00518">
    <property type="entry name" value="ZF_RING_1"/>
    <property type="match status" value="1"/>
</dbReference>
<keyword evidence="11" id="KW-1185">Reference proteome</keyword>
<keyword evidence="5" id="KW-0862">Zinc</keyword>
<evidence type="ECO:0000256" key="7">
    <source>
        <dbReference type="PROSITE-ProRule" id="PRU00042"/>
    </source>
</evidence>
<dbReference type="Gene3D" id="3.30.160.60">
    <property type="entry name" value="Classic Zinc Finger"/>
    <property type="match status" value="1"/>
</dbReference>
<dbReference type="EMBL" id="ML213594">
    <property type="protein sequence ID" value="TFK41498.1"/>
    <property type="molecule type" value="Genomic_DNA"/>
</dbReference>
<dbReference type="PROSITE" id="PS50089">
    <property type="entry name" value="ZF_RING_2"/>
    <property type="match status" value="1"/>
</dbReference>
<dbReference type="AlphaFoldDB" id="A0A5C3MCC5"/>
<gene>
    <name evidence="10" type="ORF">BDQ12DRAFT_387347</name>
</gene>
<dbReference type="STRING" id="68775.A0A5C3MCC5"/>
<dbReference type="InterPro" id="IPR036236">
    <property type="entry name" value="Znf_C2H2_sf"/>
</dbReference>
<evidence type="ECO:0000313" key="11">
    <source>
        <dbReference type="Proteomes" id="UP000308652"/>
    </source>
</evidence>
<evidence type="ECO:0000256" key="2">
    <source>
        <dbReference type="ARBA" id="ARBA00022723"/>
    </source>
</evidence>
<dbReference type="SUPFAM" id="SSF57667">
    <property type="entry name" value="beta-beta-alpha zinc fingers"/>
    <property type="match status" value="1"/>
</dbReference>
<evidence type="ECO:0000256" key="1">
    <source>
        <dbReference type="ARBA" id="ARBA00004123"/>
    </source>
</evidence>
<dbReference type="SMART" id="SM00184">
    <property type="entry name" value="RING"/>
    <property type="match status" value="2"/>
</dbReference>
<dbReference type="InterPro" id="IPR013087">
    <property type="entry name" value="Znf_C2H2_type"/>
</dbReference>
<evidence type="ECO:0000259" key="9">
    <source>
        <dbReference type="PROSITE" id="PS50157"/>
    </source>
</evidence>
<dbReference type="InterPro" id="IPR013083">
    <property type="entry name" value="Znf_RING/FYVE/PHD"/>
</dbReference>
<protein>
    <recommendedName>
        <fullName evidence="12">RING-type domain-containing protein</fullName>
    </recommendedName>
</protein>
<evidence type="ECO:0000259" key="8">
    <source>
        <dbReference type="PROSITE" id="PS50089"/>
    </source>
</evidence>
<keyword evidence="4 7" id="KW-0863">Zinc-finger</keyword>